<gene>
    <name evidence="11" type="primary">obgE</name>
    <name evidence="8" type="synonym">obg</name>
    <name evidence="11" type="ORF">CSEC_1985</name>
</gene>
<feature type="binding site" evidence="8">
    <location>
        <position position="172"/>
    </location>
    <ligand>
        <name>Mg(2+)</name>
        <dbReference type="ChEBI" id="CHEBI:18420"/>
    </ligand>
</feature>
<evidence type="ECO:0000256" key="2">
    <source>
        <dbReference type="ARBA" id="ARBA00022490"/>
    </source>
</evidence>
<feature type="binding site" evidence="8">
    <location>
        <begin position="165"/>
        <end position="172"/>
    </location>
    <ligand>
        <name>GTP</name>
        <dbReference type="ChEBI" id="CHEBI:37565"/>
    </ligand>
</feature>
<evidence type="ECO:0000256" key="3">
    <source>
        <dbReference type="ARBA" id="ARBA00022723"/>
    </source>
</evidence>
<keyword evidence="5 8" id="KW-0378">Hydrolase</keyword>
<evidence type="ECO:0000256" key="8">
    <source>
        <dbReference type="HAMAP-Rule" id="MF_01454"/>
    </source>
</evidence>
<dbReference type="GO" id="GO:0003924">
    <property type="term" value="F:GTPase activity"/>
    <property type="evidence" value="ECO:0007669"/>
    <property type="project" value="UniProtKB-UniRule"/>
</dbReference>
<dbReference type="CDD" id="cd01898">
    <property type="entry name" value="Obg"/>
    <property type="match status" value="1"/>
</dbReference>
<dbReference type="InterPro" id="IPR045086">
    <property type="entry name" value="OBG_GTPase"/>
</dbReference>
<reference evidence="11" key="2">
    <citation type="submission" date="2014-09" db="EMBL/GenBank/DDBJ databases">
        <title>Criblamydia sequanensis harbors a mega-plasmid encoding arsenite resistance.</title>
        <authorList>
            <person name="Bertelli C."/>
            <person name="Goesmann A."/>
            <person name="Greub G."/>
        </authorList>
    </citation>
    <scope>NUCLEOTIDE SEQUENCE [LARGE SCALE GENOMIC DNA]</scope>
    <source>
        <strain evidence="11">CRIB-18</strain>
    </source>
</reference>
<keyword evidence="12" id="KW-1185">Reference proteome</keyword>
<dbReference type="PANTHER" id="PTHR11702:SF31">
    <property type="entry name" value="MITOCHONDRIAL RIBOSOME-ASSOCIATED GTPASE 2"/>
    <property type="match status" value="1"/>
</dbReference>
<dbReference type="SUPFAM" id="SSF52540">
    <property type="entry name" value="P-loop containing nucleoside triphosphate hydrolases"/>
    <property type="match status" value="1"/>
</dbReference>
<dbReference type="PRINTS" id="PR00326">
    <property type="entry name" value="GTP1OBG"/>
</dbReference>
<evidence type="ECO:0000256" key="6">
    <source>
        <dbReference type="ARBA" id="ARBA00022842"/>
    </source>
</evidence>
<comment type="function">
    <text evidence="8">An essential GTPase which binds GTP, GDP and possibly (p)ppGpp with moderate affinity, with high nucleotide exchange rates and a fairly low GTP hydrolysis rate. Plays a role in control of the cell cycle, stress response, ribosome biogenesis and in those bacteria that undergo differentiation, in morphogenesis control.</text>
</comment>
<dbReference type="NCBIfam" id="TIGR02729">
    <property type="entry name" value="Obg_CgtA"/>
    <property type="match status" value="1"/>
</dbReference>
<comment type="subcellular location">
    <subcellularLocation>
        <location evidence="8">Cytoplasm</location>
    </subcellularLocation>
</comment>
<keyword evidence="3 8" id="KW-0479">Metal-binding</keyword>
<evidence type="ECO:0000313" key="11">
    <source>
        <dbReference type="EMBL" id="CDR34792.1"/>
    </source>
</evidence>
<dbReference type="InterPro" id="IPR027417">
    <property type="entry name" value="P-loop_NTPase"/>
</dbReference>
<keyword evidence="2 8" id="KW-0963">Cytoplasm</keyword>
<dbReference type="Gene3D" id="3.40.50.300">
    <property type="entry name" value="P-loop containing nucleotide triphosphate hydrolases"/>
    <property type="match status" value="1"/>
</dbReference>
<sequence length="337" mass="37042">MFIDRVTLEISAGNGGNGLVSWRREKYIPKGGPWGGNGGPGGSVFIEADVQIPSLDPYRHKRIIRAESGGSGGPNNRQGKKGKDLVLKVPCGTLIKDADTGDIIADLTHDKERFELCRGGKGGLGNFFFRTPTNRAPNYATPGKKGSIRKVEFELKLIADVGLVGFPNAGKSTLMSSLAHIRVKTAPYPFTTLKPNIGFITLEDNSRIYLADIPGIIEGAHENRGLGIEFLRHIERTKLLIILLDASGIDGRTPFADYQVLQNELSSYNEDLSKRPALIVLNKCDTDESVENIRDFVKEFSKAYPDREEKFLVISAVTGEGLEALVYEIREIIKKEI</sequence>
<dbReference type="Gene3D" id="2.70.210.12">
    <property type="entry name" value="GTP1/OBG domain"/>
    <property type="match status" value="1"/>
</dbReference>
<dbReference type="GO" id="GO:0000287">
    <property type="term" value="F:magnesium ion binding"/>
    <property type="evidence" value="ECO:0007669"/>
    <property type="project" value="InterPro"/>
</dbReference>
<proteinExistence type="inferred from homology"/>
<dbReference type="SUPFAM" id="SSF82051">
    <property type="entry name" value="Obg GTP-binding protein N-terminal domain"/>
    <property type="match status" value="1"/>
</dbReference>
<keyword evidence="6 8" id="KW-0460">Magnesium</keyword>
<evidence type="ECO:0000313" key="12">
    <source>
        <dbReference type="Proteomes" id="UP000031552"/>
    </source>
</evidence>
<dbReference type="Proteomes" id="UP000031552">
    <property type="component" value="Unassembled WGS sequence"/>
</dbReference>
<dbReference type="InterPro" id="IPR006169">
    <property type="entry name" value="GTP1_OBG_dom"/>
</dbReference>
<evidence type="ECO:0000256" key="7">
    <source>
        <dbReference type="ARBA" id="ARBA00023134"/>
    </source>
</evidence>
<dbReference type="GO" id="GO:0043022">
    <property type="term" value="F:ribosome binding"/>
    <property type="evidence" value="ECO:0007669"/>
    <property type="project" value="UniProtKB-ARBA"/>
</dbReference>
<evidence type="ECO:0000256" key="4">
    <source>
        <dbReference type="ARBA" id="ARBA00022741"/>
    </source>
</evidence>
<feature type="binding site" evidence="8">
    <location>
        <position position="192"/>
    </location>
    <ligand>
        <name>Mg(2+)</name>
        <dbReference type="ChEBI" id="CHEBI:18420"/>
    </ligand>
</feature>
<feature type="domain" description="OBG-type G" evidence="9">
    <location>
        <begin position="159"/>
        <end position="334"/>
    </location>
</feature>
<dbReference type="PROSITE" id="PS51883">
    <property type="entry name" value="OBG"/>
    <property type="match status" value="1"/>
</dbReference>
<feature type="domain" description="Obg" evidence="10">
    <location>
        <begin position="1"/>
        <end position="158"/>
    </location>
</feature>
<dbReference type="PIRSF" id="PIRSF002401">
    <property type="entry name" value="GTP_bd_Obg/CgtA"/>
    <property type="match status" value="1"/>
</dbReference>
<feature type="binding site" evidence="8">
    <location>
        <begin position="315"/>
        <end position="317"/>
    </location>
    <ligand>
        <name>GTP</name>
        <dbReference type="ChEBI" id="CHEBI:37565"/>
    </ligand>
</feature>
<organism evidence="11 12">
    <name type="scientific">Candidatus Criblamydia sequanensis CRIB-18</name>
    <dbReference type="NCBI Taxonomy" id="1437425"/>
    <lineage>
        <taxon>Bacteria</taxon>
        <taxon>Pseudomonadati</taxon>
        <taxon>Chlamydiota</taxon>
        <taxon>Chlamydiia</taxon>
        <taxon>Parachlamydiales</taxon>
        <taxon>Candidatus Criblamydiaceae</taxon>
        <taxon>Candidatus Criblamydia</taxon>
    </lineage>
</organism>
<dbReference type="PANTHER" id="PTHR11702">
    <property type="entry name" value="DEVELOPMENTALLY REGULATED GTP-BINDING PROTEIN-RELATED"/>
    <property type="match status" value="1"/>
</dbReference>
<dbReference type="InterPro" id="IPR006073">
    <property type="entry name" value="GTP-bd"/>
</dbReference>
<dbReference type="NCBIfam" id="NF008956">
    <property type="entry name" value="PRK12299.1"/>
    <property type="match status" value="1"/>
</dbReference>
<keyword evidence="7 8" id="KW-0342">GTP-binding</keyword>
<dbReference type="RefSeq" id="WP_041018322.1">
    <property type="nucleotide sequence ID" value="NZ_CCEJ010000009.1"/>
</dbReference>
<feature type="binding site" evidence="8">
    <location>
        <begin position="190"/>
        <end position="194"/>
    </location>
    <ligand>
        <name>GTP</name>
        <dbReference type="ChEBI" id="CHEBI:37565"/>
    </ligand>
</feature>
<dbReference type="OrthoDB" id="9807318at2"/>
<protein>
    <recommendedName>
        <fullName evidence="8">GTPase Obg</fullName>
        <ecNumber evidence="8">3.6.5.-</ecNumber>
    </recommendedName>
    <alternativeName>
        <fullName evidence="8">GTP-binding protein Obg</fullName>
    </alternativeName>
</protein>
<dbReference type="FunFam" id="2.70.210.12:FF:000001">
    <property type="entry name" value="GTPase Obg"/>
    <property type="match status" value="1"/>
</dbReference>
<feature type="binding site" evidence="8">
    <location>
        <begin position="212"/>
        <end position="215"/>
    </location>
    <ligand>
        <name>GTP</name>
        <dbReference type="ChEBI" id="CHEBI:37565"/>
    </ligand>
</feature>
<dbReference type="NCBIfam" id="TIGR00231">
    <property type="entry name" value="small_GTP"/>
    <property type="match status" value="1"/>
</dbReference>
<dbReference type="InterPro" id="IPR014100">
    <property type="entry name" value="GTP-bd_Obg/CgtA"/>
</dbReference>
<dbReference type="EMBL" id="CCEJ010000009">
    <property type="protein sequence ID" value="CDR34792.1"/>
    <property type="molecule type" value="Genomic_DNA"/>
</dbReference>
<evidence type="ECO:0000256" key="5">
    <source>
        <dbReference type="ARBA" id="ARBA00022801"/>
    </source>
</evidence>
<dbReference type="GO" id="GO:0042254">
    <property type="term" value="P:ribosome biogenesis"/>
    <property type="evidence" value="ECO:0007669"/>
    <property type="project" value="UniProtKB-UniRule"/>
</dbReference>
<feature type="binding site" evidence="8">
    <location>
        <begin position="282"/>
        <end position="285"/>
    </location>
    <ligand>
        <name>GTP</name>
        <dbReference type="ChEBI" id="CHEBI:37565"/>
    </ligand>
</feature>
<reference evidence="11" key="1">
    <citation type="submission" date="2013-12" db="EMBL/GenBank/DDBJ databases">
        <authorList>
            <person name="Linke B."/>
        </authorList>
    </citation>
    <scope>NUCLEOTIDE SEQUENCE [LARGE SCALE GENOMIC DNA]</scope>
    <source>
        <strain evidence="11">CRIB-18</strain>
    </source>
</reference>
<dbReference type="PROSITE" id="PS51710">
    <property type="entry name" value="G_OBG"/>
    <property type="match status" value="1"/>
</dbReference>
<dbReference type="HAMAP" id="MF_01454">
    <property type="entry name" value="GTPase_Obg"/>
    <property type="match status" value="1"/>
</dbReference>
<evidence type="ECO:0000256" key="1">
    <source>
        <dbReference type="ARBA" id="ARBA00007699"/>
    </source>
</evidence>
<dbReference type="GO" id="GO:0005525">
    <property type="term" value="F:GTP binding"/>
    <property type="evidence" value="ECO:0007669"/>
    <property type="project" value="UniProtKB-UniRule"/>
</dbReference>
<dbReference type="eggNOG" id="COG0536">
    <property type="taxonomic scope" value="Bacteria"/>
</dbReference>
<comment type="similarity">
    <text evidence="1 8">Belongs to the TRAFAC class OBG-HflX-like GTPase superfamily. OBG GTPase family.</text>
</comment>
<dbReference type="InterPro" id="IPR005225">
    <property type="entry name" value="Small_GTP-bd"/>
</dbReference>
<comment type="subunit">
    <text evidence="8">Monomer.</text>
</comment>
<dbReference type="InterPro" id="IPR031167">
    <property type="entry name" value="G_OBG"/>
</dbReference>
<evidence type="ECO:0000259" key="10">
    <source>
        <dbReference type="PROSITE" id="PS51883"/>
    </source>
</evidence>
<dbReference type="NCBIfam" id="NF008955">
    <property type="entry name" value="PRK12297.1"/>
    <property type="match status" value="1"/>
</dbReference>
<comment type="cofactor">
    <cofactor evidence="8">
        <name>Mg(2+)</name>
        <dbReference type="ChEBI" id="CHEBI:18420"/>
    </cofactor>
</comment>
<dbReference type="InterPro" id="IPR036726">
    <property type="entry name" value="GTP1_OBG_dom_sf"/>
</dbReference>
<dbReference type="Pfam" id="PF01926">
    <property type="entry name" value="MMR_HSR1"/>
    <property type="match status" value="1"/>
</dbReference>
<comment type="caution">
    <text evidence="11">The sequence shown here is derived from an EMBL/GenBank/DDBJ whole genome shotgun (WGS) entry which is preliminary data.</text>
</comment>
<dbReference type="AlphaFoldDB" id="A0A090D018"/>
<keyword evidence="4 8" id="KW-0547">Nucleotide-binding</keyword>
<accession>A0A090D018</accession>
<name>A0A090D018_9BACT</name>
<evidence type="ECO:0000259" key="9">
    <source>
        <dbReference type="PROSITE" id="PS51710"/>
    </source>
</evidence>
<dbReference type="EC" id="3.6.5.-" evidence="8"/>
<dbReference type="Pfam" id="PF01018">
    <property type="entry name" value="GTP1_OBG"/>
    <property type="match status" value="1"/>
</dbReference>
<dbReference type="GO" id="GO:0005737">
    <property type="term" value="C:cytoplasm"/>
    <property type="evidence" value="ECO:0007669"/>
    <property type="project" value="UniProtKB-SubCell"/>
</dbReference>
<dbReference type="STRING" id="1437425.CSEC_1985"/>